<dbReference type="KEGG" id="ptm:GSPATT00038756001"/>
<evidence type="ECO:0000313" key="2">
    <source>
        <dbReference type="EMBL" id="CAK72487.1"/>
    </source>
</evidence>
<dbReference type="AlphaFoldDB" id="A0CNX0"/>
<organism evidence="2 3">
    <name type="scientific">Paramecium tetraurelia</name>
    <dbReference type="NCBI Taxonomy" id="5888"/>
    <lineage>
        <taxon>Eukaryota</taxon>
        <taxon>Sar</taxon>
        <taxon>Alveolata</taxon>
        <taxon>Ciliophora</taxon>
        <taxon>Intramacronucleata</taxon>
        <taxon>Oligohymenophorea</taxon>
        <taxon>Peniculida</taxon>
        <taxon>Parameciidae</taxon>
        <taxon>Paramecium</taxon>
    </lineage>
</organism>
<dbReference type="RefSeq" id="XP_001439884.1">
    <property type="nucleotide sequence ID" value="XM_001439847.1"/>
</dbReference>
<feature type="transmembrane region" description="Helical" evidence="1">
    <location>
        <begin position="146"/>
        <end position="167"/>
    </location>
</feature>
<dbReference type="HOGENOM" id="CLU_1047509_0_0_1"/>
<accession>A0CNX0</accession>
<reference evidence="2 3" key="1">
    <citation type="journal article" date="2006" name="Nature">
        <title>Global trends of whole-genome duplications revealed by the ciliate Paramecium tetraurelia.</title>
        <authorList>
            <consortium name="Genoscope"/>
            <person name="Aury J.-M."/>
            <person name="Jaillon O."/>
            <person name="Duret L."/>
            <person name="Noel B."/>
            <person name="Jubin C."/>
            <person name="Porcel B.M."/>
            <person name="Segurens B."/>
            <person name="Daubin V."/>
            <person name="Anthouard V."/>
            <person name="Aiach N."/>
            <person name="Arnaiz O."/>
            <person name="Billaut A."/>
            <person name="Beisson J."/>
            <person name="Blanc I."/>
            <person name="Bouhouche K."/>
            <person name="Camara F."/>
            <person name="Duharcourt S."/>
            <person name="Guigo R."/>
            <person name="Gogendeau D."/>
            <person name="Katinka M."/>
            <person name="Keller A.-M."/>
            <person name="Kissmehl R."/>
            <person name="Klotz C."/>
            <person name="Koll F."/>
            <person name="Le Moue A."/>
            <person name="Lepere C."/>
            <person name="Malinsky S."/>
            <person name="Nowacki M."/>
            <person name="Nowak J.K."/>
            <person name="Plattner H."/>
            <person name="Poulain J."/>
            <person name="Ruiz F."/>
            <person name="Serrano V."/>
            <person name="Zagulski M."/>
            <person name="Dessen P."/>
            <person name="Betermier M."/>
            <person name="Weissenbach J."/>
            <person name="Scarpelli C."/>
            <person name="Schachter V."/>
            <person name="Sperling L."/>
            <person name="Meyer E."/>
            <person name="Cohen J."/>
            <person name="Wincker P."/>
        </authorList>
    </citation>
    <scope>NUCLEOTIDE SEQUENCE [LARGE SCALE GENOMIC DNA]</scope>
    <source>
        <strain evidence="2 3">Stock d4-2</strain>
    </source>
</reference>
<name>A0CNX0_PARTE</name>
<keyword evidence="3" id="KW-1185">Reference proteome</keyword>
<evidence type="ECO:0000256" key="1">
    <source>
        <dbReference type="SAM" id="Phobius"/>
    </source>
</evidence>
<dbReference type="Proteomes" id="UP000000600">
    <property type="component" value="Unassembled WGS sequence"/>
</dbReference>
<keyword evidence="1" id="KW-0472">Membrane</keyword>
<keyword evidence="1" id="KW-0812">Transmembrane</keyword>
<sequence length="266" mass="30639">MSVIQHFSLLQLCPQCISSYFFQSTSFKSSKSGVAMLTQLLVVFYVPSYYHQEFSLKAPTCTLNSRGQIKSIAFINIQSTLEQFYNHYQLFQFQGQTTKYTKIEYSSFVFGIGTVNTDAIGSSERNILQFLRQNQFLQLCWVHSTINIMLLGLNIIFFAQFAFLLNLTHVSCWSQIMLCNKSIPFYPQLNTIYCRVCGRLLYASISDLKKFPKNKQTLASYLNLFILPLIFQVSNVLKVMHSTSAALENLELFFVYKILALRISKL</sequence>
<dbReference type="InParanoid" id="A0CNX0"/>
<dbReference type="GeneID" id="5025667"/>
<evidence type="ECO:0000313" key="3">
    <source>
        <dbReference type="Proteomes" id="UP000000600"/>
    </source>
</evidence>
<feature type="transmembrane region" description="Helical" evidence="1">
    <location>
        <begin position="218"/>
        <end position="237"/>
    </location>
</feature>
<evidence type="ECO:0008006" key="4">
    <source>
        <dbReference type="Google" id="ProtNLM"/>
    </source>
</evidence>
<gene>
    <name evidence="2" type="ORF">GSPATT00038756001</name>
</gene>
<dbReference type="EMBL" id="CT868122">
    <property type="protein sequence ID" value="CAK72487.1"/>
    <property type="molecule type" value="Genomic_DNA"/>
</dbReference>
<protein>
    <recommendedName>
        <fullName evidence="4">Transmembrane protein</fullName>
    </recommendedName>
</protein>
<proteinExistence type="predicted"/>
<keyword evidence="1" id="KW-1133">Transmembrane helix</keyword>